<dbReference type="GO" id="GO:0003677">
    <property type="term" value="F:DNA binding"/>
    <property type="evidence" value="ECO:0007669"/>
    <property type="project" value="InterPro"/>
</dbReference>
<accession>A0A8J3Z6M0</accession>
<comment type="caution">
    <text evidence="1">The sequence shown here is derived from an EMBL/GenBank/DDBJ whole genome shotgun (WGS) entry which is preliminary data.</text>
</comment>
<evidence type="ECO:0000313" key="1">
    <source>
        <dbReference type="EMBL" id="GIJ55895.1"/>
    </source>
</evidence>
<dbReference type="SUPFAM" id="SSF82607">
    <property type="entry name" value="YbaB-like"/>
    <property type="match status" value="1"/>
</dbReference>
<dbReference type="EMBL" id="BOPG01000022">
    <property type="protein sequence ID" value="GIJ55895.1"/>
    <property type="molecule type" value="Genomic_DNA"/>
</dbReference>
<keyword evidence="2" id="KW-1185">Reference proteome</keyword>
<proteinExistence type="predicted"/>
<dbReference type="Pfam" id="PF02575">
    <property type="entry name" value="YbaB_DNA_bd"/>
    <property type="match status" value="1"/>
</dbReference>
<dbReference type="Gene3D" id="3.30.1310.10">
    <property type="entry name" value="Nucleoid-associated protein YbaB-like domain"/>
    <property type="match status" value="1"/>
</dbReference>
<reference evidence="1" key="1">
    <citation type="submission" date="2021-01" db="EMBL/GenBank/DDBJ databases">
        <title>Whole genome shotgun sequence of Virgisporangium aurantiacum NBRC 16421.</title>
        <authorList>
            <person name="Komaki H."/>
            <person name="Tamura T."/>
        </authorList>
    </citation>
    <scope>NUCLEOTIDE SEQUENCE</scope>
    <source>
        <strain evidence="1">NBRC 16421</strain>
    </source>
</reference>
<evidence type="ECO:0000313" key="2">
    <source>
        <dbReference type="Proteomes" id="UP000612585"/>
    </source>
</evidence>
<dbReference type="Proteomes" id="UP000612585">
    <property type="component" value="Unassembled WGS sequence"/>
</dbReference>
<name>A0A8J3Z6M0_9ACTN</name>
<dbReference type="InterPro" id="IPR036894">
    <property type="entry name" value="YbaB-like_sf"/>
</dbReference>
<sequence length="120" mass="12476">MSHGMDAERYAAVTAAGQAQLDAYSEAAERLAREPVEARSGDGRVRVRAAGGGHVVGLRLSDDVFSRYTVGALGEVVTRTVRAAQERAAAAFRTGLAGVPTTAVDEADEIMAELAADGEE</sequence>
<dbReference type="InterPro" id="IPR004401">
    <property type="entry name" value="YbaB/EbfC"/>
</dbReference>
<protein>
    <recommendedName>
        <fullName evidence="3">YbaB/EbfC DNA-binding family protein</fullName>
    </recommendedName>
</protein>
<organism evidence="1 2">
    <name type="scientific">Virgisporangium aurantiacum</name>
    <dbReference type="NCBI Taxonomy" id="175570"/>
    <lineage>
        <taxon>Bacteria</taxon>
        <taxon>Bacillati</taxon>
        <taxon>Actinomycetota</taxon>
        <taxon>Actinomycetes</taxon>
        <taxon>Micromonosporales</taxon>
        <taxon>Micromonosporaceae</taxon>
        <taxon>Virgisporangium</taxon>
    </lineage>
</organism>
<dbReference type="RefSeq" id="WP_203993338.1">
    <property type="nucleotide sequence ID" value="NZ_BOPG01000022.1"/>
</dbReference>
<gene>
    <name evidence="1" type="ORF">Vau01_034110</name>
</gene>
<dbReference type="AlphaFoldDB" id="A0A8J3Z6M0"/>
<evidence type="ECO:0008006" key="3">
    <source>
        <dbReference type="Google" id="ProtNLM"/>
    </source>
</evidence>